<keyword evidence="2" id="KW-1185">Reference proteome</keyword>
<dbReference type="AlphaFoldDB" id="A0A0V1AG85"/>
<organism evidence="1 2">
    <name type="scientific">Trichinella patagoniensis</name>
    <dbReference type="NCBI Taxonomy" id="990121"/>
    <lineage>
        <taxon>Eukaryota</taxon>
        <taxon>Metazoa</taxon>
        <taxon>Ecdysozoa</taxon>
        <taxon>Nematoda</taxon>
        <taxon>Enoplea</taxon>
        <taxon>Dorylaimia</taxon>
        <taxon>Trichinellida</taxon>
        <taxon>Trichinellidae</taxon>
        <taxon>Trichinella</taxon>
    </lineage>
</organism>
<protein>
    <submittedName>
        <fullName evidence="1">Uncharacterized protein</fullName>
    </submittedName>
</protein>
<dbReference type="EMBL" id="JYDQ01000003">
    <property type="protein sequence ID" value="KRY23449.1"/>
    <property type="molecule type" value="Genomic_DNA"/>
</dbReference>
<gene>
    <name evidence="1" type="ORF">T12_1578</name>
</gene>
<sequence length="75" mass="8508">MGDGECQMRHVCLTSCNSSIRMNLAEWLIKTVESRISTDSNPHKLKSQQHCLCICPVIALAVAKCFHEFFINKKI</sequence>
<reference evidence="1 2" key="1">
    <citation type="submission" date="2015-01" db="EMBL/GenBank/DDBJ databases">
        <title>Evolution of Trichinella species and genotypes.</title>
        <authorList>
            <person name="Korhonen P.K."/>
            <person name="Edoardo P."/>
            <person name="Giuseppe L.R."/>
            <person name="Gasser R.B."/>
        </authorList>
    </citation>
    <scope>NUCLEOTIDE SEQUENCE [LARGE SCALE GENOMIC DNA]</scope>
    <source>
        <strain evidence="1">ISS2496</strain>
    </source>
</reference>
<comment type="caution">
    <text evidence="1">The sequence shown here is derived from an EMBL/GenBank/DDBJ whole genome shotgun (WGS) entry which is preliminary data.</text>
</comment>
<name>A0A0V1AG85_9BILA</name>
<evidence type="ECO:0000313" key="1">
    <source>
        <dbReference type="EMBL" id="KRY23449.1"/>
    </source>
</evidence>
<dbReference type="Proteomes" id="UP000054783">
    <property type="component" value="Unassembled WGS sequence"/>
</dbReference>
<proteinExistence type="predicted"/>
<accession>A0A0V1AG85</accession>
<evidence type="ECO:0000313" key="2">
    <source>
        <dbReference type="Proteomes" id="UP000054783"/>
    </source>
</evidence>